<dbReference type="InterPro" id="IPR013096">
    <property type="entry name" value="Cupin_2"/>
</dbReference>
<dbReference type="Pfam" id="PF07883">
    <property type="entry name" value="Cupin_2"/>
    <property type="match status" value="1"/>
</dbReference>
<organism evidence="5 13">
    <name type="scientific">Blautia obeum</name>
    <dbReference type="NCBI Taxonomy" id="40520"/>
    <lineage>
        <taxon>Bacteria</taxon>
        <taxon>Bacillati</taxon>
        <taxon>Bacillota</taxon>
        <taxon>Clostridia</taxon>
        <taxon>Lachnospirales</taxon>
        <taxon>Lachnospiraceae</taxon>
        <taxon>Blautia</taxon>
    </lineage>
</organism>
<dbReference type="EMBL" id="QRUH01000001">
    <property type="protein sequence ID" value="RGR51192.1"/>
    <property type="molecule type" value="Genomic_DNA"/>
</dbReference>
<dbReference type="Proteomes" id="UP000095413">
    <property type="component" value="Unassembled WGS sequence"/>
</dbReference>
<evidence type="ECO:0000256" key="1">
    <source>
        <dbReference type="ARBA" id="ARBA00023015"/>
    </source>
</evidence>
<keyword evidence="20" id="KW-1185">Reference proteome</keyword>
<evidence type="ECO:0000313" key="14">
    <source>
        <dbReference type="Proteomes" id="UP000261105"/>
    </source>
</evidence>
<dbReference type="Proteomes" id="UP000283928">
    <property type="component" value="Unassembled WGS sequence"/>
</dbReference>
<dbReference type="CDD" id="cd00093">
    <property type="entry name" value="HTH_XRE"/>
    <property type="match status" value="1"/>
</dbReference>
<sequence>MDYLSKNVAANLKRIRKSKCMSLDQAAEQTGVSKSMLAQIERGTANPSLGVLGKITSGLRVEFQELIQPPRVDCCLVTPEELLPTKELEGQYRVWTCLPYEDTRLIEVYRIEVEPGGIYVSGSHGEKTREYLVVTEGVLTVECHGQSCQIRKDQVFKFETDQDHIYRNESGEKACCTCFFLDYHGKQ</sequence>
<dbReference type="CDD" id="cd02209">
    <property type="entry name" value="cupin_XRE_C"/>
    <property type="match status" value="1"/>
</dbReference>
<dbReference type="EMBL" id="QSUB01000002">
    <property type="protein sequence ID" value="RGN05794.1"/>
    <property type="molecule type" value="Genomic_DNA"/>
</dbReference>
<evidence type="ECO:0000313" key="12">
    <source>
        <dbReference type="EMBL" id="VUX05330.1"/>
    </source>
</evidence>
<name>A0A174NZJ4_9FIRM</name>
<dbReference type="EMBL" id="QSHL01000002">
    <property type="protein sequence ID" value="RHC09325.1"/>
    <property type="molecule type" value="Genomic_DNA"/>
</dbReference>
<dbReference type="Pfam" id="PF01381">
    <property type="entry name" value="HTH_3"/>
    <property type="match status" value="1"/>
</dbReference>
<evidence type="ECO:0000313" key="6">
    <source>
        <dbReference type="EMBL" id="RGN05794.1"/>
    </source>
</evidence>
<dbReference type="Gene3D" id="2.60.120.10">
    <property type="entry name" value="Jelly Rolls"/>
    <property type="match status" value="1"/>
</dbReference>
<dbReference type="SUPFAM" id="SSF47413">
    <property type="entry name" value="lambda repressor-like DNA-binding domains"/>
    <property type="match status" value="1"/>
</dbReference>
<evidence type="ECO:0000313" key="10">
    <source>
        <dbReference type="EMBL" id="RHE74766.1"/>
    </source>
</evidence>
<dbReference type="Proteomes" id="UP000284024">
    <property type="component" value="Unassembled WGS sequence"/>
</dbReference>
<dbReference type="EMBL" id="QRJH01000002">
    <property type="protein sequence ID" value="RHH20227.1"/>
    <property type="molecule type" value="Genomic_DNA"/>
</dbReference>
<evidence type="ECO:0000313" key="17">
    <source>
        <dbReference type="Proteomes" id="UP000283928"/>
    </source>
</evidence>
<evidence type="ECO:0000313" key="8">
    <source>
        <dbReference type="EMBL" id="RGR51192.1"/>
    </source>
</evidence>
<evidence type="ECO:0000256" key="3">
    <source>
        <dbReference type="ARBA" id="ARBA00023163"/>
    </source>
</evidence>
<dbReference type="OrthoDB" id="9781521at2"/>
<evidence type="ECO:0000259" key="4">
    <source>
        <dbReference type="PROSITE" id="PS50943"/>
    </source>
</evidence>
<dbReference type="Gene3D" id="1.10.260.40">
    <property type="entry name" value="lambda repressor-like DNA-binding domains"/>
    <property type="match status" value="1"/>
</dbReference>
<dbReference type="GO" id="GO:0005829">
    <property type="term" value="C:cytosol"/>
    <property type="evidence" value="ECO:0007669"/>
    <property type="project" value="TreeGrafter"/>
</dbReference>
<keyword evidence="1" id="KW-0805">Transcription regulation</keyword>
<dbReference type="Proteomes" id="UP000261105">
    <property type="component" value="Unassembled WGS sequence"/>
</dbReference>
<dbReference type="InterPro" id="IPR011051">
    <property type="entry name" value="RmlC_Cupin_sf"/>
</dbReference>
<keyword evidence="3" id="KW-0804">Transcription</keyword>
<dbReference type="AlphaFoldDB" id="A0A174NZJ4"/>
<dbReference type="EMBL" id="QSUZ01000005">
    <property type="protein sequence ID" value="RGN88563.1"/>
    <property type="molecule type" value="Genomic_DNA"/>
</dbReference>
<evidence type="ECO:0000313" key="18">
    <source>
        <dbReference type="Proteomes" id="UP000284024"/>
    </source>
</evidence>
<dbReference type="InterPro" id="IPR010982">
    <property type="entry name" value="Lambda_DNA-bd_dom_sf"/>
</dbReference>
<evidence type="ECO:0000313" key="15">
    <source>
        <dbReference type="Proteomes" id="UP000261222"/>
    </source>
</evidence>
<reference evidence="14 15" key="2">
    <citation type="submission" date="2018-08" db="EMBL/GenBank/DDBJ databases">
        <title>A genome reference for cultivated species of the human gut microbiota.</title>
        <authorList>
            <person name="Zou Y."/>
            <person name="Xue W."/>
            <person name="Luo G."/>
        </authorList>
    </citation>
    <scope>NUCLEOTIDE SEQUENCE [LARGE SCALE GENOMIC DNA]</scope>
    <source>
        <strain evidence="8 19">AF25-21</strain>
        <strain evidence="11 18">AM18-2AC</strain>
        <strain evidence="10 17">AM27-32LB</strain>
        <strain evidence="9 16">AM37-4AC</strain>
        <strain evidence="7 14">OM03-6</strain>
        <strain evidence="6 15">OM06-11AA</strain>
    </source>
</reference>
<keyword evidence="2" id="KW-0238">DNA-binding</keyword>
<protein>
    <submittedName>
        <fullName evidence="5">Anaerobic benzoate catabolism transcriptional regulator</fullName>
    </submittedName>
    <submittedName>
        <fullName evidence="6">XRE family transcriptional regulator</fullName>
    </submittedName>
</protein>
<dbReference type="EMBL" id="CZBA01000008">
    <property type="protein sequence ID" value="CUP54193.1"/>
    <property type="molecule type" value="Genomic_DNA"/>
</dbReference>
<reference evidence="5 13" key="1">
    <citation type="submission" date="2015-09" db="EMBL/GenBank/DDBJ databases">
        <authorList>
            <consortium name="Pathogen Informatics"/>
        </authorList>
    </citation>
    <scope>NUCLEOTIDE SEQUENCE [LARGE SCALE GENOMIC DNA]</scope>
    <source>
        <strain evidence="5 13">2789STDY5834921</strain>
    </source>
</reference>
<dbReference type="InterPro" id="IPR050807">
    <property type="entry name" value="TransReg_Diox_bact_type"/>
</dbReference>
<proteinExistence type="predicted"/>
<evidence type="ECO:0000313" key="13">
    <source>
        <dbReference type="Proteomes" id="UP000095413"/>
    </source>
</evidence>
<dbReference type="RefSeq" id="WP_055056025.1">
    <property type="nucleotide sequence ID" value="NZ_CABHNB010000020.1"/>
</dbReference>
<dbReference type="InterPro" id="IPR001387">
    <property type="entry name" value="Cro/C1-type_HTH"/>
</dbReference>
<evidence type="ECO:0000313" key="9">
    <source>
        <dbReference type="EMBL" id="RHC09325.1"/>
    </source>
</evidence>
<dbReference type="PANTHER" id="PTHR46797">
    <property type="entry name" value="HTH-TYPE TRANSCRIPTIONAL REGULATOR"/>
    <property type="match status" value="1"/>
</dbReference>
<evidence type="ECO:0000313" key="11">
    <source>
        <dbReference type="EMBL" id="RHH20227.1"/>
    </source>
</evidence>
<reference evidence="12 20" key="3">
    <citation type="submission" date="2019-07" db="EMBL/GenBank/DDBJ databases">
        <authorList>
            <person name="Hibberd C M."/>
            <person name="Gehrig L. J."/>
            <person name="Chang H.-W."/>
            <person name="Venkatesh S."/>
        </authorList>
    </citation>
    <scope>NUCLEOTIDE SEQUENCE [LARGE SCALE GENOMIC DNA]</scope>
    <source>
        <strain evidence="12">Ruminococcus_obeum_SSTS_Bg7063</strain>
    </source>
</reference>
<dbReference type="PANTHER" id="PTHR46797:SF23">
    <property type="entry name" value="HTH-TYPE TRANSCRIPTIONAL REGULATOR SUTR"/>
    <property type="match status" value="1"/>
</dbReference>
<dbReference type="Proteomes" id="UP000409147">
    <property type="component" value="Unassembled WGS sequence"/>
</dbReference>
<feature type="domain" description="HTH cro/C1-type" evidence="4">
    <location>
        <begin position="12"/>
        <end position="66"/>
    </location>
</feature>
<dbReference type="EMBL" id="QSKO01000012">
    <property type="protein sequence ID" value="RHE74766.1"/>
    <property type="molecule type" value="Genomic_DNA"/>
</dbReference>
<gene>
    <name evidence="11" type="ORF">DW222_05410</name>
    <name evidence="10" type="ORF">DW723_09510</name>
    <name evidence="9" type="ORF">DW859_04900</name>
    <name evidence="8" type="ORF">DWY46_00845</name>
    <name evidence="7" type="ORF">DXB38_05740</name>
    <name evidence="6" type="ORF">DXB81_07205</name>
    <name evidence="5" type="ORF">ERS852533_01712</name>
    <name evidence="12" type="ORF">ROSSTS7063_01551</name>
</gene>
<evidence type="ECO:0000313" key="19">
    <source>
        <dbReference type="Proteomes" id="UP000285839"/>
    </source>
</evidence>
<dbReference type="Proteomes" id="UP000261222">
    <property type="component" value="Unassembled WGS sequence"/>
</dbReference>
<evidence type="ECO:0000313" key="16">
    <source>
        <dbReference type="Proteomes" id="UP000265808"/>
    </source>
</evidence>
<dbReference type="SUPFAM" id="SSF51182">
    <property type="entry name" value="RmlC-like cupins"/>
    <property type="match status" value="1"/>
</dbReference>
<dbReference type="Proteomes" id="UP000285839">
    <property type="component" value="Unassembled WGS sequence"/>
</dbReference>
<dbReference type="SMART" id="SM00530">
    <property type="entry name" value="HTH_XRE"/>
    <property type="match status" value="1"/>
</dbReference>
<dbReference type="GO" id="GO:0003677">
    <property type="term" value="F:DNA binding"/>
    <property type="evidence" value="ECO:0007669"/>
    <property type="project" value="UniProtKB-KW"/>
</dbReference>
<dbReference type="InterPro" id="IPR014710">
    <property type="entry name" value="RmlC-like_jellyroll"/>
</dbReference>
<evidence type="ECO:0000256" key="2">
    <source>
        <dbReference type="ARBA" id="ARBA00023125"/>
    </source>
</evidence>
<accession>A0A174NZJ4</accession>
<dbReference type="EMBL" id="CABHNB010000020">
    <property type="protein sequence ID" value="VUX05330.1"/>
    <property type="molecule type" value="Genomic_DNA"/>
</dbReference>
<dbReference type="PROSITE" id="PS50943">
    <property type="entry name" value="HTH_CROC1"/>
    <property type="match status" value="1"/>
</dbReference>
<dbReference type="GO" id="GO:0003700">
    <property type="term" value="F:DNA-binding transcription factor activity"/>
    <property type="evidence" value="ECO:0007669"/>
    <property type="project" value="TreeGrafter"/>
</dbReference>
<dbReference type="Proteomes" id="UP000265808">
    <property type="component" value="Unassembled WGS sequence"/>
</dbReference>
<evidence type="ECO:0000313" key="20">
    <source>
        <dbReference type="Proteomes" id="UP000409147"/>
    </source>
</evidence>
<evidence type="ECO:0000313" key="5">
    <source>
        <dbReference type="EMBL" id="CUP54193.1"/>
    </source>
</evidence>
<evidence type="ECO:0000313" key="7">
    <source>
        <dbReference type="EMBL" id="RGN88563.1"/>
    </source>
</evidence>